<organism evidence="1">
    <name type="scientific">marine sediment metagenome</name>
    <dbReference type="NCBI Taxonomy" id="412755"/>
    <lineage>
        <taxon>unclassified sequences</taxon>
        <taxon>metagenomes</taxon>
        <taxon>ecological metagenomes</taxon>
    </lineage>
</organism>
<feature type="non-terminal residue" evidence="1">
    <location>
        <position position="247"/>
    </location>
</feature>
<proteinExistence type="predicted"/>
<gene>
    <name evidence="1" type="ORF">S12H4_42424</name>
</gene>
<evidence type="ECO:0000313" key="1">
    <source>
        <dbReference type="EMBL" id="GAJ14202.1"/>
    </source>
</evidence>
<comment type="caution">
    <text evidence="1">The sequence shown here is derived from an EMBL/GenBank/DDBJ whole genome shotgun (WGS) entry which is preliminary data.</text>
</comment>
<protein>
    <submittedName>
        <fullName evidence="1">Uncharacterized protein</fullName>
    </submittedName>
</protein>
<name>X1VB62_9ZZZZ</name>
<dbReference type="EMBL" id="BARW01025958">
    <property type="protein sequence ID" value="GAJ14202.1"/>
    <property type="molecule type" value="Genomic_DNA"/>
</dbReference>
<accession>X1VB62</accession>
<dbReference type="AlphaFoldDB" id="X1VB62"/>
<sequence>MEVVKHETCQQYVARRLSEGWRIVSQRGYHLILSSPDGNILRPVDLRNDVVTIRPNANGNANEFETQWPDTGQHWDKVDEEEQDQNSTYLLTDKDDLVELFNLGACGLSDVTINFVKVYTYSTDYNDNNNRFRIMVRSSATEAFGDQIDRTSWRLNSATWATDPATGSAWTIAAVDGLQAGMKTYSMNGGRRLTQVYVEVDYTSVVAPTVTTQAADLIEATTARLNGQISSDGGEACQYRFRYKKSG</sequence>
<reference evidence="1" key="1">
    <citation type="journal article" date="2014" name="Front. Microbiol.">
        <title>High frequency of phylogenetically diverse reductive dehalogenase-homologous genes in deep subseafloor sedimentary metagenomes.</title>
        <authorList>
            <person name="Kawai M."/>
            <person name="Futagami T."/>
            <person name="Toyoda A."/>
            <person name="Takaki Y."/>
            <person name="Nishi S."/>
            <person name="Hori S."/>
            <person name="Arai W."/>
            <person name="Tsubouchi T."/>
            <person name="Morono Y."/>
            <person name="Uchiyama I."/>
            <person name="Ito T."/>
            <person name="Fujiyama A."/>
            <person name="Inagaki F."/>
            <person name="Takami H."/>
        </authorList>
    </citation>
    <scope>NUCLEOTIDE SEQUENCE</scope>
    <source>
        <strain evidence="1">Expedition CK06-06</strain>
    </source>
</reference>